<protein>
    <submittedName>
        <fullName evidence="2">Uncharacterized protein</fullName>
    </submittedName>
</protein>
<dbReference type="Proteomes" id="UP001162029">
    <property type="component" value="Unassembled WGS sequence"/>
</dbReference>
<name>A0AAV0V4X5_9STRA</name>
<dbReference type="EMBL" id="CANTFM010002045">
    <property type="protein sequence ID" value="CAI5744152.1"/>
    <property type="molecule type" value="Genomic_DNA"/>
</dbReference>
<gene>
    <name evidence="2" type="ORF">PDE001_LOCUS9319</name>
</gene>
<proteinExistence type="predicted"/>
<reference evidence="2" key="1">
    <citation type="submission" date="2022-12" db="EMBL/GenBank/DDBJ databases">
        <authorList>
            <person name="Webb A."/>
        </authorList>
    </citation>
    <scope>NUCLEOTIDE SEQUENCE</scope>
    <source>
        <strain evidence="2">Pd1</strain>
    </source>
</reference>
<feature type="region of interest" description="Disordered" evidence="1">
    <location>
        <begin position="1"/>
        <end position="80"/>
    </location>
</feature>
<evidence type="ECO:0000256" key="1">
    <source>
        <dbReference type="SAM" id="MobiDB-lite"/>
    </source>
</evidence>
<keyword evidence="3" id="KW-1185">Reference proteome</keyword>
<feature type="compositionally biased region" description="Polar residues" evidence="1">
    <location>
        <begin position="1"/>
        <end position="11"/>
    </location>
</feature>
<accession>A0AAV0V4X5</accession>
<sequence>MVHPATASSSAKPRAQLNAFTSSATAQVDEAKTLTHPPVSSLSSIAPKKSQNVADKTTLGLSSRSSTCTTSAGVTTSGNTSISCMKPGADASVHGPNASGARGGA</sequence>
<evidence type="ECO:0000313" key="3">
    <source>
        <dbReference type="Proteomes" id="UP001162029"/>
    </source>
</evidence>
<feature type="compositionally biased region" description="Polar residues" evidence="1">
    <location>
        <begin position="38"/>
        <end position="80"/>
    </location>
</feature>
<organism evidence="2 3">
    <name type="scientific">Peronospora destructor</name>
    <dbReference type="NCBI Taxonomy" id="86335"/>
    <lineage>
        <taxon>Eukaryota</taxon>
        <taxon>Sar</taxon>
        <taxon>Stramenopiles</taxon>
        <taxon>Oomycota</taxon>
        <taxon>Peronosporomycetes</taxon>
        <taxon>Peronosporales</taxon>
        <taxon>Peronosporaceae</taxon>
        <taxon>Peronospora</taxon>
    </lineage>
</organism>
<feature type="region of interest" description="Disordered" evidence="1">
    <location>
        <begin position="86"/>
        <end position="105"/>
    </location>
</feature>
<evidence type="ECO:0000313" key="2">
    <source>
        <dbReference type="EMBL" id="CAI5744152.1"/>
    </source>
</evidence>
<dbReference type="AlphaFoldDB" id="A0AAV0V4X5"/>
<comment type="caution">
    <text evidence="2">The sequence shown here is derived from an EMBL/GenBank/DDBJ whole genome shotgun (WGS) entry which is preliminary data.</text>
</comment>